<sequence>MKSPTSPSGNSTAASGTAASGTSAAAASGGSQSAGSQDSQLVRRDANDTMAVGSITAPVVLVLCTDMRCPLRVWSGDCRPEHEGAGRHTCRCRPAPFGVGCQAGAPSSPSAAAADAPGIRISKVSVTTV</sequence>
<feature type="compositionally biased region" description="Low complexity" evidence="1">
    <location>
        <begin position="1"/>
        <end position="37"/>
    </location>
</feature>
<evidence type="ECO:0000259" key="2">
    <source>
        <dbReference type="PROSITE" id="PS00022"/>
    </source>
</evidence>
<dbReference type="EMBL" id="QTUA01000001">
    <property type="protein sequence ID" value="REF29677.1"/>
    <property type="molecule type" value="Genomic_DNA"/>
</dbReference>
<evidence type="ECO:0000313" key="3">
    <source>
        <dbReference type="EMBL" id="REF29677.1"/>
    </source>
</evidence>
<name>A0A3D9UK29_9MICO</name>
<dbReference type="PROSITE" id="PS00022">
    <property type="entry name" value="EGF_1"/>
    <property type="match status" value="1"/>
</dbReference>
<proteinExistence type="predicted"/>
<organism evidence="3 4">
    <name type="scientific">Calidifontibacter indicus</name>
    <dbReference type="NCBI Taxonomy" id="419650"/>
    <lineage>
        <taxon>Bacteria</taxon>
        <taxon>Bacillati</taxon>
        <taxon>Actinomycetota</taxon>
        <taxon>Actinomycetes</taxon>
        <taxon>Micrococcales</taxon>
        <taxon>Dermacoccaceae</taxon>
        <taxon>Calidifontibacter</taxon>
    </lineage>
</organism>
<evidence type="ECO:0000256" key="1">
    <source>
        <dbReference type="SAM" id="MobiDB-lite"/>
    </source>
</evidence>
<dbReference type="AlphaFoldDB" id="A0A3D9UK29"/>
<reference evidence="3 4" key="1">
    <citation type="submission" date="2018-08" db="EMBL/GenBank/DDBJ databases">
        <title>Sequencing the genomes of 1000 actinobacteria strains.</title>
        <authorList>
            <person name="Klenk H.-P."/>
        </authorList>
    </citation>
    <scope>NUCLEOTIDE SEQUENCE [LARGE SCALE GENOMIC DNA]</scope>
    <source>
        <strain evidence="3 4">DSM 22967</strain>
    </source>
</reference>
<accession>A0A3D9UK29</accession>
<dbReference type="Proteomes" id="UP000256253">
    <property type="component" value="Unassembled WGS sequence"/>
</dbReference>
<comment type="caution">
    <text evidence="3">The sequence shown here is derived from an EMBL/GenBank/DDBJ whole genome shotgun (WGS) entry which is preliminary data.</text>
</comment>
<dbReference type="InterPro" id="IPR000742">
    <property type="entry name" value="EGF"/>
</dbReference>
<feature type="domain" description="EGF-like" evidence="2">
    <location>
        <begin position="90"/>
        <end position="101"/>
    </location>
</feature>
<gene>
    <name evidence="3" type="ORF">DFJ65_0641</name>
</gene>
<keyword evidence="4" id="KW-1185">Reference proteome</keyword>
<evidence type="ECO:0000313" key="4">
    <source>
        <dbReference type="Proteomes" id="UP000256253"/>
    </source>
</evidence>
<protein>
    <recommendedName>
        <fullName evidence="2">EGF-like domain-containing protein</fullName>
    </recommendedName>
</protein>
<feature type="region of interest" description="Disordered" evidence="1">
    <location>
        <begin position="1"/>
        <end position="42"/>
    </location>
</feature>